<dbReference type="EMBL" id="ML976698">
    <property type="protein sequence ID" value="KAF1970841.1"/>
    <property type="molecule type" value="Genomic_DNA"/>
</dbReference>
<evidence type="ECO:0000259" key="1">
    <source>
        <dbReference type="PROSITE" id="PS51212"/>
    </source>
</evidence>
<dbReference type="PANTHER" id="PTHR43662:SF3">
    <property type="entry name" value="DOMAIN PROTEIN, PUTATIVE (AFU_ORTHOLOGUE AFUA_6G11970)-RELATED"/>
    <property type="match status" value="1"/>
</dbReference>
<proteinExistence type="predicted"/>
<evidence type="ECO:0000313" key="3">
    <source>
        <dbReference type="Proteomes" id="UP000800036"/>
    </source>
</evidence>
<gene>
    <name evidence="2" type="ORF">BU23DRAFT_537593</name>
</gene>
<dbReference type="Pfam" id="PF09362">
    <property type="entry name" value="DUF1996"/>
    <property type="match status" value="1"/>
</dbReference>
<evidence type="ECO:0000313" key="2">
    <source>
        <dbReference type="EMBL" id="KAF1970841.1"/>
    </source>
</evidence>
<dbReference type="SMART" id="SM00321">
    <property type="entry name" value="WSC"/>
    <property type="match status" value="1"/>
</dbReference>
<dbReference type="PANTHER" id="PTHR43662">
    <property type="match status" value="1"/>
</dbReference>
<dbReference type="InterPro" id="IPR018535">
    <property type="entry name" value="DUF1996"/>
</dbReference>
<dbReference type="AlphaFoldDB" id="A0A6A5V0R6"/>
<name>A0A6A5V0R6_9PLEO</name>
<dbReference type="PROSITE" id="PS51212">
    <property type="entry name" value="WSC"/>
    <property type="match status" value="1"/>
</dbReference>
<reference evidence="2" key="1">
    <citation type="journal article" date="2020" name="Stud. Mycol.">
        <title>101 Dothideomycetes genomes: a test case for predicting lifestyles and emergence of pathogens.</title>
        <authorList>
            <person name="Haridas S."/>
            <person name="Albert R."/>
            <person name="Binder M."/>
            <person name="Bloem J."/>
            <person name="Labutti K."/>
            <person name="Salamov A."/>
            <person name="Andreopoulos B."/>
            <person name="Baker S."/>
            <person name="Barry K."/>
            <person name="Bills G."/>
            <person name="Bluhm B."/>
            <person name="Cannon C."/>
            <person name="Castanera R."/>
            <person name="Culley D."/>
            <person name="Daum C."/>
            <person name="Ezra D."/>
            <person name="Gonzalez J."/>
            <person name="Henrissat B."/>
            <person name="Kuo A."/>
            <person name="Liang C."/>
            <person name="Lipzen A."/>
            <person name="Lutzoni F."/>
            <person name="Magnuson J."/>
            <person name="Mondo S."/>
            <person name="Nolan M."/>
            <person name="Ohm R."/>
            <person name="Pangilinan J."/>
            <person name="Park H.-J."/>
            <person name="Ramirez L."/>
            <person name="Alfaro M."/>
            <person name="Sun H."/>
            <person name="Tritt A."/>
            <person name="Yoshinaga Y."/>
            <person name="Zwiers L.-H."/>
            <person name="Turgeon B."/>
            <person name="Goodwin S."/>
            <person name="Spatafora J."/>
            <person name="Crous P."/>
            <person name="Grigoriev I."/>
        </authorList>
    </citation>
    <scope>NUCLEOTIDE SEQUENCE</scope>
    <source>
        <strain evidence="2">CBS 107.79</strain>
    </source>
</reference>
<feature type="domain" description="WSC" evidence="1">
    <location>
        <begin position="346"/>
        <end position="444"/>
    </location>
</feature>
<sequence>MSCPGRLVRERLDPVVNPGGISSHVHTIFGGSAFGLLMDYDQTQQSKCSSCTIKEDLSNQYTPQLYYRAENGSFITVPVVGNGDDSDAGMAVYYLQRPGPGEKVENLLAFPSGFRMLTGNMWKRNFTGGLDAKAVSFNCVGVNQPETNAMPNYSCPHGLRAQIFFPICWNGQDLDSPDHRSHMSYFNGTEYNTGVCPSTHPKHMISLFYEVLYDTNRFKYMWYDVPGRPAGSHPFVFSTGDATRYGFHADFVNGWDIDVLQRATTNCTSESGVVADCHEVTEFSYDECNACKLPPVVDEKVNGWLNALLGCNPVTYGPAQAQPVNCPTTPISAPVKNYVDFTTSRGWRYAGCASDRIVDRTLSGRQTYAADMTIKKCIGFCSGPGTAYAYAGVEYGKECFCGNQPFDASRAAQPGIYGNCAMKCTGNETETCGGPSALSLYQKCSGSCENYVFEQFP</sequence>
<protein>
    <submittedName>
        <fullName evidence="2">WSC-domain-containing protein</fullName>
    </submittedName>
</protein>
<dbReference type="InterPro" id="IPR002889">
    <property type="entry name" value="WSC_carb-bd"/>
</dbReference>
<organism evidence="2 3">
    <name type="scientific">Bimuria novae-zelandiae CBS 107.79</name>
    <dbReference type="NCBI Taxonomy" id="1447943"/>
    <lineage>
        <taxon>Eukaryota</taxon>
        <taxon>Fungi</taxon>
        <taxon>Dikarya</taxon>
        <taxon>Ascomycota</taxon>
        <taxon>Pezizomycotina</taxon>
        <taxon>Dothideomycetes</taxon>
        <taxon>Pleosporomycetidae</taxon>
        <taxon>Pleosporales</taxon>
        <taxon>Massarineae</taxon>
        <taxon>Didymosphaeriaceae</taxon>
        <taxon>Bimuria</taxon>
    </lineage>
</organism>
<dbReference type="Proteomes" id="UP000800036">
    <property type="component" value="Unassembled WGS sequence"/>
</dbReference>
<accession>A0A6A5V0R6</accession>
<dbReference type="Pfam" id="PF01822">
    <property type="entry name" value="WSC"/>
    <property type="match status" value="1"/>
</dbReference>
<keyword evidence="3" id="KW-1185">Reference proteome</keyword>
<dbReference type="OrthoDB" id="74764at2759"/>